<dbReference type="Proteomes" id="UP001173801">
    <property type="component" value="Unassembled WGS sequence"/>
</dbReference>
<evidence type="ECO:0000256" key="2">
    <source>
        <dbReference type="ARBA" id="ARBA00022598"/>
    </source>
</evidence>
<reference evidence="5" key="1">
    <citation type="submission" date="2022-08" db="EMBL/GenBank/DDBJ databases">
        <authorList>
            <person name="Wang H."/>
        </authorList>
    </citation>
    <scope>NUCLEOTIDE SEQUENCE</scope>
    <source>
        <strain evidence="5">PS10</strain>
    </source>
</reference>
<comment type="similarity">
    <text evidence="1">Belongs to the ATP-dependent AMP-binding enzyme family.</text>
</comment>
<keyword evidence="2 5" id="KW-0436">Ligase</keyword>
<keyword evidence="3" id="KW-0472">Membrane</keyword>
<evidence type="ECO:0000313" key="5">
    <source>
        <dbReference type="EMBL" id="MDL0089010.1"/>
    </source>
</evidence>
<dbReference type="GO" id="GO:0016874">
    <property type="term" value="F:ligase activity"/>
    <property type="evidence" value="ECO:0007669"/>
    <property type="project" value="UniProtKB-KW"/>
</dbReference>
<keyword evidence="3" id="KW-0812">Transmembrane</keyword>
<evidence type="ECO:0000259" key="4">
    <source>
        <dbReference type="Pfam" id="PF00501"/>
    </source>
</evidence>
<protein>
    <submittedName>
        <fullName evidence="5">Fatty acid--CoA ligase family protein</fullName>
    </submittedName>
</protein>
<dbReference type="PANTHER" id="PTHR24096">
    <property type="entry name" value="LONG-CHAIN-FATTY-ACID--COA LIGASE"/>
    <property type="match status" value="1"/>
</dbReference>
<dbReference type="InterPro" id="IPR042099">
    <property type="entry name" value="ANL_N_sf"/>
</dbReference>
<keyword evidence="3" id="KW-1133">Transmembrane helix</keyword>
<comment type="caution">
    <text evidence="5">The sequence shown here is derived from an EMBL/GenBank/DDBJ whole genome shotgun (WGS) entry which is preliminary data.</text>
</comment>
<organism evidence="5 6">
    <name type="scientific">Campylobacter gastrosuis</name>
    <dbReference type="NCBI Taxonomy" id="2974576"/>
    <lineage>
        <taxon>Bacteria</taxon>
        <taxon>Pseudomonadati</taxon>
        <taxon>Campylobacterota</taxon>
        <taxon>Epsilonproteobacteria</taxon>
        <taxon>Campylobacterales</taxon>
        <taxon>Campylobacteraceae</taxon>
        <taxon>Campylobacter</taxon>
    </lineage>
</organism>
<dbReference type="InterPro" id="IPR045851">
    <property type="entry name" value="AMP-bd_C_sf"/>
</dbReference>
<evidence type="ECO:0000256" key="3">
    <source>
        <dbReference type="SAM" id="Phobius"/>
    </source>
</evidence>
<dbReference type="InterPro" id="IPR000873">
    <property type="entry name" value="AMP-dep_synth/lig_dom"/>
</dbReference>
<dbReference type="SUPFAM" id="SSF56801">
    <property type="entry name" value="Acetyl-CoA synthetase-like"/>
    <property type="match status" value="1"/>
</dbReference>
<dbReference type="Pfam" id="PF00501">
    <property type="entry name" value="AMP-binding"/>
    <property type="match status" value="1"/>
</dbReference>
<dbReference type="CDD" id="cd04433">
    <property type="entry name" value="AFD_class_I"/>
    <property type="match status" value="1"/>
</dbReference>
<dbReference type="Gene3D" id="3.30.300.30">
    <property type="match status" value="1"/>
</dbReference>
<evidence type="ECO:0000256" key="1">
    <source>
        <dbReference type="ARBA" id="ARBA00006432"/>
    </source>
</evidence>
<dbReference type="Gene3D" id="3.40.50.12780">
    <property type="entry name" value="N-terminal domain of ligase-like"/>
    <property type="match status" value="1"/>
</dbReference>
<keyword evidence="6" id="KW-1185">Reference proteome</keyword>
<feature type="transmembrane region" description="Helical" evidence="3">
    <location>
        <begin position="34"/>
        <end position="53"/>
    </location>
</feature>
<gene>
    <name evidence="5" type="ORF">NYG85_06430</name>
</gene>
<dbReference type="PANTHER" id="PTHR24096:SF149">
    <property type="entry name" value="AMP-BINDING DOMAIN-CONTAINING PROTEIN-RELATED"/>
    <property type="match status" value="1"/>
</dbReference>
<dbReference type="EMBL" id="JANURM010000006">
    <property type="protein sequence ID" value="MDL0089010.1"/>
    <property type="molecule type" value="Genomic_DNA"/>
</dbReference>
<reference evidence="5" key="2">
    <citation type="journal article" date="2023" name="Microorganisms">
        <title>Isolation and Genomic Characteristics of Cat-Borne Campylobacter felis sp. nov. and Sheep-Borne Campylobacter ovis sp. nov.</title>
        <authorList>
            <person name="Wang H."/>
            <person name="Li Y."/>
            <person name="Gu Y."/>
            <person name="Zhou G."/>
            <person name="Chen X."/>
            <person name="Zhang X."/>
            <person name="Shao Z."/>
            <person name="Zhang J."/>
            <person name="Zhang M."/>
        </authorList>
    </citation>
    <scope>NUCLEOTIDE SEQUENCE</scope>
    <source>
        <strain evidence="5">PS10</strain>
    </source>
</reference>
<evidence type="ECO:0000313" key="6">
    <source>
        <dbReference type="Proteomes" id="UP001173801"/>
    </source>
</evidence>
<accession>A0ABT7HQ19</accession>
<proteinExistence type="inferred from homology"/>
<sequence length="423" mass="47745">MSKIAIIWRDKFYSYDKLNTKVNKLKSTLPKSEVVVLLGGFSFLNIAIFLALYENKNVIVPINSQNFDEIALKSNEANADKIISVKDDKFNIKSVKSTKSNPLTKSLINAQKSGLIIFSSGTLSKPKAILHDLENLRENLAQKRQNNLRILLFLLSDHIGGINTLLSGLASASTLVITDDFGTKNICDLIQKHKINVLPTTPSFLNLLLLSKDYEKQDFSSLRLITYGTEKMSKSLLNRLKTAFKKVKFIQTFGTSESGIMSISQGENTLFSLNENEYKIVNDELYLKSKTAFLGYLNTQNENSDGWFKTGDLARKVGDKIEILGRNKELINVGGNKLIASEIEELILELTQIKDVVVYPLKNEILGQVVACDLVCDLSLEEAKMLIRNFLKERVLSYKIPVKFNIVKQIKITDRFKKDRKFS</sequence>
<name>A0ABT7HQ19_9BACT</name>
<dbReference type="RefSeq" id="WP_284937668.1">
    <property type="nucleotide sequence ID" value="NZ_JANURM010000006.1"/>
</dbReference>
<feature type="domain" description="AMP-dependent synthetase/ligase" evidence="4">
    <location>
        <begin position="3"/>
        <end position="283"/>
    </location>
</feature>